<dbReference type="EMBL" id="PDDX01000001">
    <property type="protein sequence ID" value="PHI28144.1"/>
    <property type="molecule type" value="Genomic_DNA"/>
</dbReference>
<dbReference type="PIRSF" id="PIRSF001435">
    <property type="entry name" value="Nth"/>
    <property type="match status" value="1"/>
</dbReference>
<keyword evidence="2" id="KW-0479">Metal-binding</keyword>
<dbReference type="Gene3D" id="1.10.340.30">
    <property type="entry name" value="Hypothetical protein, domain 2"/>
    <property type="match status" value="1"/>
</dbReference>
<dbReference type="Proteomes" id="UP000373449">
    <property type="component" value="Unassembled WGS sequence"/>
</dbReference>
<evidence type="ECO:0000256" key="1">
    <source>
        <dbReference type="ARBA" id="ARBA00022485"/>
    </source>
</evidence>
<keyword evidence="8" id="KW-1185">Reference proteome</keyword>
<gene>
    <name evidence="7" type="primary">pdg</name>
    <name evidence="6" type="ORF">CRN84_01690</name>
    <name evidence="7" type="ORF">NCTC12282_00836</name>
</gene>
<evidence type="ECO:0000256" key="4">
    <source>
        <dbReference type="ARBA" id="ARBA00023014"/>
    </source>
</evidence>
<dbReference type="EMBL" id="CAADJA010000002">
    <property type="protein sequence ID" value="VFS45949.1"/>
    <property type="molecule type" value="Genomic_DNA"/>
</dbReference>
<dbReference type="Gene3D" id="1.10.1670.10">
    <property type="entry name" value="Helix-hairpin-Helix base-excision DNA repair enzymes (C-terminal)"/>
    <property type="match status" value="1"/>
</dbReference>
<evidence type="ECO:0000256" key="3">
    <source>
        <dbReference type="ARBA" id="ARBA00023004"/>
    </source>
</evidence>
<dbReference type="GO" id="GO:0004519">
    <property type="term" value="F:endonuclease activity"/>
    <property type="evidence" value="ECO:0007669"/>
    <property type="project" value="UniProtKB-KW"/>
</dbReference>
<dbReference type="GO" id="GO:0051539">
    <property type="term" value="F:4 iron, 4 sulfur cluster binding"/>
    <property type="evidence" value="ECO:0007669"/>
    <property type="project" value="UniProtKB-KW"/>
</dbReference>
<dbReference type="InterPro" id="IPR023170">
    <property type="entry name" value="HhH_base_excis_C"/>
</dbReference>
<keyword evidence="4" id="KW-0411">Iron-sulfur</keyword>
<dbReference type="AlphaFoldDB" id="A0A2C6DHB0"/>
<dbReference type="SUPFAM" id="SSF48150">
    <property type="entry name" value="DNA-glycosylase"/>
    <property type="match status" value="1"/>
</dbReference>
<keyword evidence="6" id="KW-0378">Hydrolase</keyword>
<evidence type="ECO:0000313" key="7">
    <source>
        <dbReference type="EMBL" id="VFS45949.1"/>
    </source>
</evidence>
<dbReference type="PANTHER" id="PTHR10359:SF19">
    <property type="entry name" value="DNA REPAIR GLYCOSYLASE MJ1434-RELATED"/>
    <property type="match status" value="1"/>
</dbReference>
<protein>
    <submittedName>
        <fullName evidence="6">Endonuclease III domain-containing protein</fullName>
    </submittedName>
    <submittedName>
        <fullName evidence="7">UV-endonuclease</fullName>
    </submittedName>
</protein>
<evidence type="ECO:0000313" key="9">
    <source>
        <dbReference type="Proteomes" id="UP000373449"/>
    </source>
</evidence>
<keyword evidence="6" id="KW-0255">Endonuclease</keyword>
<reference evidence="7 9" key="3">
    <citation type="submission" date="2019-03" db="EMBL/GenBank/DDBJ databases">
        <authorList>
            <consortium name="Pathogen Informatics"/>
        </authorList>
    </citation>
    <scope>NUCLEOTIDE SEQUENCE [LARGE SCALE GENOMIC DNA]</scope>
    <source>
        <strain evidence="7 9">NCTC12282</strain>
    </source>
</reference>
<dbReference type="PANTHER" id="PTHR10359">
    <property type="entry name" value="A/G-SPECIFIC ADENINE GLYCOSYLASE/ENDONUCLEASE III"/>
    <property type="match status" value="1"/>
</dbReference>
<dbReference type="CDD" id="cd00056">
    <property type="entry name" value="ENDO3c"/>
    <property type="match status" value="1"/>
</dbReference>
<dbReference type="RefSeq" id="WP_036014976.1">
    <property type="nucleotide sequence ID" value="NZ_CAADJA010000002.1"/>
</dbReference>
<dbReference type="Pfam" id="PF00730">
    <property type="entry name" value="HhH-GPD"/>
    <property type="match status" value="1"/>
</dbReference>
<dbReference type="SMART" id="SM00478">
    <property type="entry name" value="ENDO3c"/>
    <property type="match status" value="1"/>
</dbReference>
<dbReference type="Proteomes" id="UP000224974">
    <property type="component" value="Unassembled WGS sequence"/>
</dbReference>
<keyword evidence="1" id="KW-0004">4Fe-4S</keyword>
<name>A0A2C6DHB0_9GAMM</name>
<feature type="domain" description="HhH-GPD" evidence="5">
    <location>
        <begin position="35"/>
        <end position="190"/>
    </location>
</feature>
<proteinExistence type="predicted"/>
<organism evidence="6 8">
    <name type="scientific">Budvicia aquatica</name>
    <dbReference type="NCBI Taxonomy" id="82979"/>
    <lineage>
        <taxon>Bacteria</taxon>
        <taxon>Pseudomonadati</taxon>
        <taxon>Pseudomonadota</taxon>
        <taxon>Gammaproteobacteria</taxon>
        <taxon>Enterobacterales</taxon>
        <taxon>Budviciaceae</taxon>
        <taxon>Budvicia</taxon>
    </lineage>
</organism>
<dbReference type="GO" id="GO:0046872">
    <property type="term" value="F:metal ion binding"/>
    <property type="evidence" value="ECO:0007669"/>
    <property type="project" value="UniProtKB-KW"/>
</dbReference>
<keyword evidence="6" id="KW-0540">Nuclease</keyword>
<evidence type="ECO:0000313" key="6">
    <source>
        <dbReference type="EMBL" id="PHI28144.1"/>
    </source>
</evidence>
<keyword evidence="3" id="KW-0408">Iron</keyword>
<evidence type="ECO:0000259" key="5">
    <source>
        <dbReference type="SMART" id="SM00478"/>
    </source>
</evidence>
<dbReference type="STRING" id="1111728.GCA_000427805_02644"/>
<evidence type="ECO:0000256" key="2">
    <source>
        <dbReference type="ARBA" id="ARBA00022723"/>
    </source>
</evidence>
<dbReference type="GO" id="GO:0006284">
    <property type="term" value="P:base-excision repair"/>
    <property type="evidence" value="ECO:0007669"/>
    <property type="project" value="InterPro"/>
</dbReference>
<accession>A0A2C6DHB0</accession>
<reference evidence="8" key="2">
    <citation type="submission" date="2017-09" db="EMBL/GenBank/DDBJ databases">
        <title>FDA dAtabase for Regulatory Grade micrObial Sequences (FDA-ARGOS): Supporting development and validation of Infectious Disease Dx tests.</title>
        <authorList>
            <person name="Minogue T."/>
            <person name="Wolcott M."/>
            <person name="Wasieloski L."/>
            <person name="Aguilar W."/>
            <person name="Moore D."/>
            <person name="Tallon L."/>
            <person name="Sadzewicz L."/>
            <person name="Ott S."/>
            <person name="Zhao X."/>
            <person name="Nagaraj S."/>
            <person name="Vavikolanu K."/>
            <person name="Aluvathingal J."/>
            <person name="Nadendla S."/>
            <person name="Sichtig H."/>
        </authorList>
    </citation>
    <scope>NUCLEOTIDE SEQUENCE [LARGE SCALE GENOMIC DNA]</scope>
    <source>
        <strain evidence="8">FDAARGOS_387</strain>
    </source>
</reference>
<dbReference type="InterPro" id="IPR011257">
    <property type="entry name" value="DNA_glycosylase"/>
</dbReference>
<reference evidence="6" key="1">
    <citation type="submission" date="2017-09" db="EMBL/GenBank/DDBJ databases">
        <title>FDA dAtabase for Regulatory Grade micrObial Sequences (FDA-ARGOS): Supporting development and validation of Infectious Disease Dx tests.</title>
        <authorList>
            <person name="Minogue T."/>
            <person name="Wolcott M."/>
            <person name="Wasieloski L."/>
            <person name="Aguilar W."/>
            <person name="Moore D."/>
            <person name="Tallon L.J."/>
            <person name="Sadzewicz L."/>
            <person name="Ott S."/>
            <person name="Zhao X."/>
            <person name="Nagaraj S."/>
            <person name="Vavikolanu K."/>
            <person name="Aluvathingal J."/>
            <person name="Nadendla S."/>
            <person name="Sichtig H."/>
        </authorList>
    </citation>
    <scope>NUCLEOTIDE SEQUENCE</scope>
    <source>
        <strain evidence="6">FDAARGOS_387</strain>
    </source>
</reference>
<evidence type="ECO:0000313" key="8">
    <source>
        <dbReference type="Proteomes" id="UP000224974"/>
    </source>
</evidence>
<dbReference type="OrthoDB" id="9802365at2"/>
<sequence>MLSVPEIYQRLFERYGQQHWWPAESAYEMLVGAVLTQNTHWRNVEKALGNLGNQLKPQVISAMPHDQLANLLRPSGYYNQKAERLRLLSQWFISYDCDVNAIRRIDGALLRHTLLSLKGVGRETADCMLVYAFDKPFFIIDTYTRRLFSRIGYDVPESYEHFRLLIEQQLPPSVELYNEYHALIVALGKEHCAAKPCCSGCPLERDCHKTHLNTLNG</sequence>
<dbReference type="InterPro" id="IPR003265">
    <property type="entry name" value="HhH-GPD_domain"/>
</dbReference>